<sequence length="440" mass="46250">MCEVAIIADDLTGANAAGALLAGKGLKVLTSLGLEGFMSIRSTEFDAICVSTDSRLIPASAAREAVHAAVSAFMPLRPKVVTKRIDSTLRGNVGAEIEAALEAMGDEALAVVVPVFPASGRIAVGGYLIVNGVPLEKTAIANDPATPVHSSRPASIIAEQTALPINRLDLSTVMAGPDAIAHAVITRRSEGARILVADAVTDADIATIAAGLAQLDFPILSADPGPFTSALAEARGVGTRRTLEDAVLLTIGSASDLTCRQIEALRLAEPCALTRIDCRRLILEETRAEEISRAVRFLLDHADTAQVLGVYTVERREDVYVLNELAKQSRLTLHEVSSRINSGLAEISATLLGDSNSRIGGLYTSGGEVTLSVARHLGAVGFSVRDEVLPLAVYGRLVQGSCHDLPIVTKGGFVGDTQSLVQCVRYLKTKISTRTKLTTT</sequence>
<keyword evidence="6" id="KW-0119">Carbohydrate metabolism</keyword>
<dbReference type="SUPFAM" id="SSF142764">
    <property type="entry name" value="YgbK-like"/>
    <property type="match status" value="1"/>
</dbReference>
<dbReference type="RefSeq" id="WP_192622935.1">
    <property type="nucleotide sequence ID" value="NZ_JADBGG010000004.1"/>
</dbReference>
<accession>A0ABR9H0L0</accession>
<keyword evidence="10" id="KW-1185">Reference proteome</keyword>
<evidence type="ECO:0000256" key="3">
    <source>
        <dbReference type="ARBA" id="ARBA00022741"/>
    </source>
</evidence>
<dbReference type="Gene3D" id="3.40.980.20">
    <property type="entry name" value="Four-carbon acid sugar kinase, nucleotide binding domain"/>
    <property type="match status" value="1"/>
</dbReference>
<dbReference type="InterPro" id="IPR042213">
    <property type="entry name" value="NBD_C_sf"/>
</dbReference>
<comment type="caution">
    <text evidence="9">The sequence shown here is derived from an EMBL/GenBank/DDBJ whole genome shotgun (WGS) entry which is preliminary data.</text>
</comment>
<evidence type="ECO:0000313" key="9">
    <source>
        <dbReference type="EMBL" id="MBE1424239.1"/>
    </source>
</evidence>
<gene>
    <name evidence="9" type="ORF">H4684_000866</name>
</gene>
<evidence type="ECO:0000259" key="8">
    <source>
        <dbReference type="Pfam" id="PF17042"/>
    </source>
</evidence>
<keyword evidence="2" id="KW-0808">Transferase</keyword>
<protein>
    <submittedName>
        <fullName evidence="9">Uncharacterized protein YgbK (DUF1537 family)</fullName>
    </submittedName>
</protein>
<evidence type="ECO:0000256" key="6">
    <source>
        <dbReference type="ARBA" id="ARBA00023277"/>
    </source>
</evidence>
<proteinExistence type="inferred from homology"/>
<dbReference type="Pfam" id="PF07005">
    <property type="entry name" value="SBD_N"/>
    <property type="match status" value="1"/>
</dbReference>
<dbReference type="InterPro" id="IPR031475">
    <property type="entry name" value="NBD_C"/>
</dbReference>
<dbReference type="EMBL" id="JADBGG010000004">
    <property type="protein sequence ID" value="MBE1424239.1"/>
    <property type="molecule type" value="Genomic_DNA"/>
</dbReference>
<keyword evidence="5" id="KW-0067">ATP-binding</keyword>
<evidence type="ECO:0000259" key="7">
    <source>
        <dbReference type="Pfam" id="PF07005"/>
    </source>
</evidence>
<evidence type="ECO:0000256" key="2">
    <source>
        <dbReference type="ARBA" id="ARBA00022679"/>
    </source>
</evidence>
<dbReference type="Pfam" id="PF17042">
    <property type="entry name" value="NBD_C"/>
    <property type="match status" value="1"/>
</dbReference>
<dbReference type="Gene3D" id="3.40.50.10840">
    <property type="entry name" value="Putative sugar-binding, N-terminal domain"/>
    <property type="match status" value="1"/>
</dbReference>
<feature type="domain" description="Four-carbon acid sugar kinase N-terminal" evidence="7">
    <location>
        <begin position="5"/>
        <end position="231"/>
    </location>
</feature>
<evidence type="ECO:0000313" key="10">
    <source>
        <dbReference type="Proteomes" id="UP000639010"/>
    </source>
</evidence>
<reference evidence="9 10" key="1">
    <citation type="submission" date="2020-10" db="EMBL/GenBank/DDBJ databases">
        <title>Genomic Encyclopedia of Type Strains, Phase IV (KMG-IV): sequencing the most valuable type-strain genomes for metagenomic binning, comparative biology and taxonomic classification.</title>
        <authorList>
            <person name="Goeker M."/>
        </authorList>
    </citation>
    <scope>NUCLEOTIDE SEQUENCE [LARGE SCALE GENOMIC DNA]</scope>
    <source>
        <strain evidence="9 10">DSM 4194</strain>
    </source>
</reference>
<comment type="similarity">
    <text evidence="1">Belongs to the four-carbon acid sugar kinase family.</text>
</comment>
<keyword evidence="4" id="KW-0418">Kinase</keyword>
<dbReference type="InterPro" id="IPR010737">
    <property type="entry name" value="4-carb_acid_sugar_kinase_N"/>
</dbReference>
<evidence type="ECO:0000256" key="4">
    <source>
        <dbReference type="ARBA" id="ARBA00022777"/>
    </source>
</evidence>
<keyword evidence="3" id="KW-0547">Nucleotide-binding</keyword>
<evidence type="ECO:0000256" key="5">
    <source>
        <dbReference type="ARBA" id="ARBA00022840"/>
    </source>
</evidence>
<feature type="domain" description="Four-carbon acid sugar kinase nucleotide binding" evidence="8">
    <location>
        <begin position="249"/>
        <end position="420"/>
    </location>
</feature>
<organism evidence="9 10">
    <name type="scientific">Desulfomicrobium macestii</name>
    <dbReference type="NCBI Taxonomy" id="90731"/>
    <lineage>
        <taxon>Bacteria</taxon>
        <taxon>Pseudomonadati</taxon>
        <taxon>Thermodesulfobacteriota</taxon>
        <taxon>Desulfovibrionia</taxon>
        <taxon>Desulfovibrionales</taxon>
        <taxon>Desulfomicrobiaceae</taxon>
        <taxon>Desulfomicrobium</taxon>
    </lineage>
</organism>
<dbReference type="Proteomes" id="UP000639010">
    <property type="component" value="Unassembled WGS sequence"/>
</dbReference>
<dbReference type="InterPro" id="IPR037051">
    <property type="entry name" value="4-carb_acid_sugar_kinase_N_sf"/>
</dbReference>
<evidence type="ECO:0000256" key="1">
    <source>
        <dbReference type="ARBA" id="ARBA00005715"/>
    </source>
</evidence>
<name>A0ABR9H0L0_9BACT</name>